<feature type="compositionally biased region" description="Polar residues" evidence="1">
    <location>
        <begin position="26"/>
        <end position="42"/>
    </location>
</feature>
<name>A0A836KXJ6_9TRYP</name>
<proteinExistence type="predicted"/>
<sequence>MESSGQTPPTSLRRTNAARVHETSTHENSSARIEGTQATIPTSVVDLLRAQHHDDDADNQESSSGSSNAMPMTRSQTRAKEAVPSVCAQERKNVADASTVDNAQKKGASTDSALDSWQLRHSTSTTRSEQDRYNYSALPPVGDSPTSRHMAQNTTAETKAAQATRTPSEAPRNKLSSFHLSRKQMPVQTTALVHPSTSSSSSSEGAPEDAAKPQNTVKATTLTPFSAGVILGVRQPISVQALTNPSLSAATPASVYGPGSGPIAATMPSRGGLADRVSPSRAVDSDASESTSSSNDNADLRHPPPHQTAETHHLDSSFHNYFDRALSRPPSQDARSYPSQPLFLDPSASRSQDACSSSAFSLRYSTHRSPRQQDMEASPLPSQLLSHSRKTRKLAQNVSITPSLVGPQDPITAGGYYYGYDCGSESTSQPSMVSLPIAEA</sequence>
<feature type="region of interest" description="Disordered" evidence="1">
    <location>
        <begin position="261"/>
        <end position="311"/>
    </location>
</feature>
<feature type="region of interest" description="Disordered" evidence="1">
    <location>
        <begin position="323"/>
        <end position="393"/>
    </location>
</feature>
<dbReference type="EMBL" id="JAFJZO010000036">
    <property type="protein sequence ID" value="KAG5490729.1"/>
    <property type="molecule type" value="Genomic_DNA"/>
</dbReference>
<dbReference type="RefSeq" id="XP_067753057.1">
    <property type="nucleotide sequence ID" value="XM_067896900.1"/>
</dbReference>
<protein>
    <submittedName>
        <fullName evidence="2">Uncharacterized protein</fullName>
    </submittedName>
</protein>
<feature type="compositionally biased region" description="Polar residues" evidence="1">
    <location>
        <begin position="329"/>
        <end position="339"/>
    </location>
</feature>
<feature type="compositionally biased region" description="Polar residues" evidence="1">
    <location>
        <begin position="144"/>
        <end position="167"/>
    </location>
</feature>
<feature type="compositionally biased region" description="Polar residues" evidence="1">
    <location>
        <begin position="99"/>
        <end position="127"/>
    </location>
</feature>
<dbReference type="Proteomes" id="UP000674318">
    <property type="component" value="Unassembled WGS sequence"/>
</dbReference>
<comment type="caution">
    <text evidence="2">The sequence shown here is derived from an EMBL/GenBank/DDBJ whole genome shotgun (WGS) entry which is preliminary data.</text>
</comment>
<reference evidence="2 3" key="1">
    <citation type="submission" date="2021-02" db="EMBL/GenBank/DDBJ databases">
        <title>Porcisia hertigi Genome sequencing and assembly.</title>
        <authorList>
            <person name="Almutairi H."/>
            <person name="Gatherer D."/>
        </authorList>
    </citation>
    <scope>NUCLEOTIDE SEQUENCE [LARGE SCALE GENOMIC DNA]</scope>
    <source>
        <strain evidence="2 3">C119</strain>
    </source>
</reference>
<evidence type="ECO:0000313" key="2">
    <source>
        <dbReference type="EMBL" id="KAG5490729.1"/>
    </source>
</evidence>
<dbReference type="AlphaFoldDB" id="A0A836KXJ6"/>
<keyword evidence="3" id="KW-1185">Reference proteome</keyword>
<feature type="compositionally biased region" description="Low complexity" evidence="1">
    <location>
        <begin position="347"/>
        <end position="361"/>
    </location>
</feature>
<gene>
    <name evidence="2" type="ORF">JKF63_00851</name>
</gene>
<evidence type="ECO:0000313" key="3">
    <source>
        <dbReference type="Proteomes" id="UP000674318"/>
    </source>
</evidence>
<accession>A0A836KXJ6</accession>
<feature type="region of interest" description="Disordered" evidence="1">
    <location>
        <begin position="1"/>
        <end position="219"/>
    </location>
</feature>
<dbReference type="OrthoDB" id="267913at2759"/>
<evidence type="ECO:0000256" key="1">
    <source>
        <dbReference type="SAM" id="MobiDB-lite"/>
    </source>
</evidence>
<dbReference type="KEGG" id="phet:94286977"/>
<feature type="compositionally biased region" description="Polar residues" evidence="1">
    <location>
        <begin position="1"/>
        <end position="14"/>
    </location>
</feature>
<feature type="compositionally biased region" description="Low complexity" evidence="1">
    <location>
        <begin position="288"/>
        <end position="297"/>
    </location>
</feature>
<feature type="compositionally biased region" description="Polar residues" evidence="1">
    <location>
        <begin position="60"/>
        <end position="76"/>
    </location>
</feature>
<organism evidence="2 3">
    <name type="scientific">Porcisia hertigi</name>
    <dbReference type="NCBI Taxonomy" id="2761500"/>
    <lineage>
        <taxon>Eukaryota</taxon>
        <taxon>Discoba</taxon>
        <taxon>Euglenozoa</taxon>
        <taxon>Kinetoplastea</taxon>
        <taxon>Metakinetoplastina</taxon>
        <taxon>Trypanosomatida</taxon>
        <taxon>Trypanosomatidae</taxon>
        <taxon>Leishmaniinae</taxon>
        <taxon>Porcisia</taxon>
    </lineage>
</organism>
<dbReference type="GeneID" id="94286977"/>